<dbReference type="PANTHER" id="PTHR22799:SF3">
    <property type="entry name" value="TETRANECTIN"/>
    <property type="match status" value="1"/>
</dbReference>
<comment type="caution">
    <text evidence="4">The sequence shown here is derived from an EMBL/GenBank/DDBJ whole genome shotgun (WGS) entry which is preliminary data.</text>
</comment>
<dbReference type="InterPro" id="IPR016187">
    <property type="entry name" value="CTDL_fold"/>
</dbReference>
<evidence type="ECO:0000313" key="6">
    <source>
        <dbReference type="Proteomes" id="UP001186944"/>
    </source>
</evidence>
<evidence type="ECO:0000256" key="2">
    <source>
        <dbReference type="ARBA" id="ARBA00023157"/>
    </source>
</evidence>
<feature type="non-terminal residue" evidence="4">
    <location>
        <position position="1"/>
    </location>
</feature>
<dbReference type="EMBL" id="VSWD01000013">
    <property type="protein sequence ID" value="KAK3083609.1"/>
    <property type="molecule type" value="Genomic_DNA"/>
</dbReference>
<evidence type="ECO:0000259" key="3">
    <source>
        <dbReference type="PROSITE" id="PS50041"/>
    </source>
</evidence>
<keyword evidence="2" id="KW-1015">Disulfide bond</keyword>
<dbReference type="PROSITE" id="PS50041">
    <property type="entry name" value="C_TYPE_LECTIN_2"/>
    <property type="match status" value="1"/>
</dbReference>
<dbReference type="Pfam" id="PF00059">
    <property type="entry name" value="Lectin_C"/>
    <property type="match status" value="1"/>
</dbReference>
<dbReference type="GO" id="GO:0030246">
    <property type="term" value="F:carbohydrate binding"/>
    <property type="evidence" value="ECO:0007669"/>
    <property type="project" value="UniProtKB-KW"/>
</dbReference>
<dbReference type="Gene3D" id="3.10.100.10">
    <property type="entry name" value="Mannose-Binding Protein A, subunit A"/>
    <property type="match status" value="1"/>
</dbReference>
<evidence type="ECO:0000313" key="5">
    <source>
        <dbReference type="EMBL" id="KAK3083824.1"/>
    </source>
</evidence>
<evidence type="ECO:0000313" key="4">
    <source>
        <dbReference type="EMBL" id="KAK3083609.1"/>
    </source>
</evidence>
<evidence type="ECO:0000256" key="1">
    <source>
        <dbReference type="ARBA" id="ARBA00022734"/>
    </source>
</evidence>
<feature type="domain" description="C-type lectin" evidence="3">
    <location>
        <begin position="14"/>
        <end position="139"/>
    </location>
</feature>
<dbReference type="CDD" id="cd00037">
    <property type="entry name" value="CLECT"/>
    <property type="match status" value="1"/>
</dbReference>
<gene>
    <name evidence="4" type="ORF">FSP39_000224</name>
    <name evidence="5" type="ORF">FSP39_003721</name>
</gene>
<dbReference type="InterPro" id="IPR001304">
    <property type="entry name" value="C-type_lectin-like"/>
</dbReference>
<dbReference type="InterPro" id="IPR018378">
    <property type="entry name" value="C-type_lectin_CS"/>
</dbReference>
<sequence length="144" mass="15848">TGCPSGTVKFDTATDRICFYPAFDHYNQENAEEACEDAYADGGLAPLPNEAVQDFIDEGKFFAFTQSGSNDGFWIGIEDSEEEGTYVDTLGNTITGEDRNFETGQPNDSNTENCVVVLPEESFQWHDAPCTNTYQALCSVNIEL</sequence>
<keyword evidence="1" id="KW-0430">Lectin</keyword>
<dbReference type="Proteomes" id="UP001186944">
    <property type="component" value="Unassembled WGS sequence"/>
</dbReference>
<proteinExistence type="predicted"/>
<organism evidence="4 6">
    <name type="scientific">Pinctada imbricata</name>
    <name type="common">Atlantic pearl-oyster</name>
    <name type="synonym">Pinctada martensii</name>
    <dbReference type="NCBI Taxonomy" id="66713"/>
    <lineage>
        <taxon>Eukaryota</taxon>
        <taxon>Metazoa</taxon>
        <taxon>Spiralia</taxon>
        <taxon>Lophotrochozoa</taxon>
        <taxon>Mollusca</taxon>
        <taxon>Bivalvia</taxon>
        <taxon>Autobranchia</taxon>
        <taxon>Pteriomorphia</taxon>
        <taxon>Pterioida</taxon>
        <taxon>Pterioidea</taxon>
        <taxon>Pteriidae</taxon>
        <taxon>Pinctada</taxon>
    </lineage>
</organism>
<dbReference type="InterPro" id="IPR051663">
    <property type="entry name" value="CLec_Tetranectin-domain"/>
</dbReference>
<dbReference type="EMBL" id="VSWD01000013">
    <property type="protein sequence ID" value="KAK3083824.1"/>
    <property type="molecule type" value="Genomic_DNA"/>
</dbReference>
<dbReference type="SUPFAM" id="SSF56436">
    <property type="entry name" value="C-type lectin-like"/>
    <property type="match status" value="1"/>
</dbReference>
<keyword evidence="6" id="KW-1185">Reference proteome</keyword>
<name>A0AA88XE31_PINIB</name>
<dbReference type="PANTHER" id="PTHR22799">
    <property type="entry name" value="TETRANECTIN-RELATED"/>
    <property type="match status" value="1"/>
</dbReference>
<dbReference type="PROSITE" id="PS00615">
    <property type="entry name" value="C_TYPE_LECTIN_1"/>
    <property type="match status" value="1"/>
</dbReference>
<accession>A0AA88XE31</accession>
<dbReference type="AlphaFoldDB" id="A0AA88XE31"/>
<dbReference type="SMART" id="SM00034">
    <property type="entry name" value="CLECT"/>
    <property type="match status" value="1"/>
</dbReference>
<protein>
    <recommendedName>
        <fullName evidence="3">C-type lectin domain-containing protein</fullName>
    </recommendedName>
</protein>
<reference evidence="4" key="1">
    <citation type="submission" date="2019-08" db="EMBL/GenBank/DDBJ databases">
        <title>The improved chromosome-level genome for the pearl oyster Pinctada fucata martensii using PacBio sequencing and Hi-C.</title>
        <authorList>
            <person name="Zheng Z."/>
        </authorList>
    </citation>
    <scope>NUCLEOTIDE SEQUENCE</scope>
    <source>
        <strain evidence="4">ZZ-2019</strain>
        <tissue evidence="4">Adductor muscle</tissue>
    </source>
</reference>
<dbReference type="InterPro" id="IPR016186">
    <property type="entry name" value="C-type_lectin-like/link_sf"/>
</dbReference>
<dbReference type="GO" id="GO:0005615">
    <property type="term" value="C:extracellular space"/>
    <property type="evidence" value="ECO:0007669"/>
    <property type="project" value="TreeGrafter"/>
</dbReference>